<comment type="caution">
    <text evidence="1">The sequence shown here is derived from an EMBL/GenBank/DDBJ whole genome shotgun (WGS) entry which is preliminary data.</text>
</comment>
<dbReference type="Proteomes" id="UP000005723">
    <property type="component" value="Unassembled WGS sequence"/>
</dbReference>
<keyword evidence="2" id="KW-1185">Reference proteome</keyword>
<accession>D4E9X8</accession>
<dbReference type="HOGENOM" id="CLU_2958178_0_0_6"/>
<reference evidence="1 2" key="1">
    <citation type="submission" date="2010-01" db="EMBL/GenBank/DDBJ databases">
        <authorList>
            <person name="Muzny D."/>
            <person name="Qin X."/>
            <person name="Deng J."/>
            <person name="Jiang H."/>
            <person name="Liu Y."/>
            <person name="Qu J."/>
            <person name="Song X.-Z."/>
            <person name="Zhang L."/>
            <person name="Thornton R."/>
            <person name="Coyle M."/>
            <person name="Francisco L."/>
            <person name="Jackson L."/>
            <person name="Javaid M."/>
            <person name="Korchina V."/>
            <person name="Kovar C."/>
            <person name="Mata R."/>
            <person name="Mathew T."/>
            <person name="Ngo R."/>
            <person name="Nguyen L."/>
            <person name="Nguyen N."/>
            <person name="Okwuonu G."/>
            <person name="Ongeri F."/>
            <person name="Pham C."/>
            <person name="Simmons D."/>
            <person name="Wilczek-Boney K."/>
            <person name="Hale W."/>
            <person name="Jakkamsetti A."/>
            <person name="Pham P."/>
            <person name="Ruth R."/>
            <person name="San Lucas F."/>
            <person name="Warren J."/>
            <person name="Zhang J."/>
            <person name="Zhao Z."/>
            <person name="Zhou C."/>
            <person name="Zhu D."/>
            <person name="Lee S."/>
            <person name="Bess C."/>
            <person name="Blankenburg K."/>
            <person name="Forbes L."/>
            <person name="Fu Q."/>
            <person name="Gubbala S."/>
            <person name="Hirani K."/>
            <person name="Jayaseelan J.C."/>
            <person name="Lara F."/>
            <person name="Munidasa M."/>
            <person name="Palculict T."/>
            <person name="Patil S."/>
            <person name="Pu L.-L."/>
            <person name="Saada N."/>
            <person name="Tang L."/>
            <person name="Weissenberger G."/>
            <person name="Zhu Y."/>
            <person name="Hemphill L."/>
            <person name="Shang Y."/>
            <person name="Youmans B."/>
            <person name="Ayvaz T."/>
            <person name="Ross M."/>
            <person name="Santibanez J."/>
            <person name="Aqrawi P."/>
            <person name="Gross S."/>
            <person name="Joshi V."/>
            <person name="Fowler G."/>
            <person name="Nazareth L."/>
            <person name="Reid J."/>
            <person name="Worley K."/>
            <person name="Petrosino J."/>
            <person name="Highlander S."/>
            <person name="Gibbs R."/>
        </authorList>
    </citation>
    <scope>NUCLEOTIDE SEQUENCE [LARGE SCALE GENOMIC DNA]</scope>
    <source>
        <strain evidence="1 2">DSM 4582</strain>
    </source>
</reference>
<protein>
    <submittedName>
        <fullName evidence="1">Uncharacterized protein</fullName>
    </submittedName>
</protein>
<evidence type="ECO:0000313" key="1">
    <source>
        <dbReference type="EMBL" id="EFE93370.1"/>
    </source>
</evidence>
<name>D4E9X8_SEROD</name>
<proteinExistence type="predicted"/>
<sequence length="59" mass="6792">MFLCILFGVYLYPITGDTKRIRMIALEIITMFTFGYFTSTSISIMKVEGVFHKSTVVFI</sequence>
<dbReference type="EMBL" id="ADBY01000078">
    <property type="protein sequence ID" value="EFE93370.1"/>
    <property type="molecule type" value="Genomic_DNA"/>
</dbReference>
<organism evidence="1 2">
    <name type="scientific">Serratia odorifera DSM 4582</name>
    <dbReference type="NCBI Taxonomy" id="667129"/>
    <lineage>
        <taxon>Bacteria</taxon>
        <taxon>Pseudomonadati</taxon>
        <taxon>Pseudomonadota</taxon>
        <taxon>Gammaproteobacteria</taxon>
        <taxon>Enterobacterales</taxon>
        <taxon>Yersiniaceae</taxon>
        <taxon>Serratia</taxon>
    </lineage>
</organism>
<gene>
    <name evidence="1" type="ORF">HMPREF0758_4978</name>
</gene>
<evidence type="ECO:0000313" key="2">
    <source>
        <dbReference type="Proteomes" id="UP000005723"/>
    </source>
</evidence>
<dbReference type="AlphaFoldDB" id="D4E9X8"/>